<protein>
    <submittedName>
        <fullName evidence="1">Uncharacterized protein</fullName>
    </submittedName>
</protein>
<evidence type="ECO:0000313" key="1">
    <source>
        <dbReference type="EMBL" id="PWU22709.1"/>
    </source>
</evidence>
<proteinExistence type="predicted"/>
<reference evidence="1 2" key="1">
    <citation type="submission" date="2018-02" db="EMBL/GenBank/DDBJ databases">
        <title>Genomic Reconstructions from Amazon Rainforest and Pasture Soil Reveal Novel Insights into the Physiology of Candidate Phyla in Tropical Sites.</title>
        <authorList>
            <person name="Kroeger M.E."/>
            <person name="Delmont T."/>
            <person name="Eren A.M."/>
            <person name="Guo J."/>
            <person name="Meyer K.M."/>
            <person name="Khan K."/>
            <person name="Rodrigues J.L.M."/>
            <person name="Bohannan B.J.M."/>
            <person name="Tringe S."/>
            <person name="Borges C.D."/>
            <person name="Tiedje J."/>
            <person name="Tsai S.M."/>
            <person name="Nusslein K."/>
        </authorList>
    </citation>
    <scope>NUCLEOTIDE SEQUENCE [LARGE SCALE GENOMIC DNA]</scope>
    <source>
        <strain evidence="1">Amazon FNV 2010 28 9</strain>
    </source>
</reference>
<dbReference type="Proteomes" id="UP000246104">
    <property type="component" value="Unassembled WGS sequence"/>
</dbReference>
<comment type="caution">
    <text evidence="1">The sequence shown here is derived from an EMBL/GenBank/DDBJ whole genome shotgun (WGS) entry which is preliminary data.</text>
</comment>
<evidence type="ECO:0000313" key="2">
    <source>
        <dbReference type="Proteomes" id="UP000246104"/>
    </source>
</evidence>
<name>A0A317JM68_9BACT</name>
<organism evidence="1 2">
    <name type="scientific">Candidatus Cerribacteria bacterium 'Amazon FNV 2010 28 9'</name>
    <dbReference type="NCBI Taxonomy" id="2081795"/>
    <lineage>
        <taxon>Bacteria</taxon>
        <taxon>Candidatus Cerribacteria</taxon>
    </lineage>
</organism>
<dbReference type="AlphaFoldDB" id="A0A317JM68"/>
<sequence>MAIPEEISSYTEEERAFDNTTLDSYELDDSWQMEQIRAIIGPLYRSLFNLRDDQRTQHLQDWLSPKPTLPNNAFALAFYKINMDDLYRVLINWERTTSPFIALRVLLGNERYMQFLEFIYTSLAVQQKWTDFEEINKKQRQQITDQERGIDSGLVIPRY</sequence>
<accession>A0A317JM68</accession>
<dbReference type="EMBL" id="PSRQ01000058">
    <property type="protein sequence ID" value="PWU22709.1"/>
    <property type="molecule type" value="Genomic_DNA"/>
</dbReference>
<gene>
    <name evidence="1" type="ORF">C5B42_05265</name>
</gene>